<dbReference type="EMBL" id="CM027684">
    <property type="protein sequence ID" value="KAG0529478.1"/>
    <property type="molecule type" value="Genomic_DNA"/>
</dbReference>
<sequence>MMNVPFSQPKITFRMQNTIQIHQEHFIDYELNISLVISSEARNTRNISPVMLLQKKKHFTSKLQQPSC</sequence>
<protein>
    <submittedName>
        <fullName evidence="1">Uncharacterized protein</fullName>
    </submittedName>
</protein>
<dbReference type="AlphaFoldDB" id="A0A921QW29"/>
<comment type="caution">
    <text evidence="1">The sequence shown here is derived from an EMBL/GenBank/DDBJ whole genome shotgun (WGS) entry which is preliminary data.</text>
</comment>
<evidence type="ECO:0000313" key="1">
    <source>
        <dbReference type="EMBL" id="KAG0529478.1"/>
    </source>
</evidence>
<evidence type="ECO:0000313" key="2">
    <source>
        <dbReference type="Proteomes" id="UP000807115"/>
    </source>
</evidence>
<organism evidence="1 2">
    <name type="scientific">Sorghum bicolor</name>
    <name type="common">Sorghum</name>
    <name type="synonym">Sorghum vulgare</name>
    <dbReference type="NCBI Taxonomy" id="4558"/>
    <lineage>
        <taxon>Eukaryota</taxon>
        <taxon>Viridiplantae</taxon>
        <taxon>Streptophyta</taxon>
        <taxon>Embryophyta</taxon>
        <taxon>Tracheophyta</taxon>
        <taxon>Spermatophyta</taxon>
        <taxon>Magnoliopsida</taxon>
        <taxon>Liliopsida</taxon>
        <taxon>Poales</taxon>
        <taxon>Poaceae</taxon>
        <taxon>PACMAD clade</taxon>
        <taxon>Panicoideae</taxon>
        <taxon>Andropogonodae</taxon>
        <taxon>Andropogoneae</taxon>
        <taxon>Sorghinae</taxon>
        <taxon>Sorghum</taxon>
    </lineage>
</organism>
<name>A0A921QW29_SORBI</name>
<gene>
    <name evidence="1" type="ORF">BDA96_05G101700</name>
</gene>
<reference evidence="1" key="2">
    <citation type="submission" date="2020-10" db="EMBL/GenBank/DDBJ databases">
        <authorList>
            <person name="Cooper E.A."/>
            <person name="Brenton Z.W."/>
            <person name="Flinn B.S."/>
            <person name="Jenkins J."/>
            <person name="Shu S."/>
            <person name="Flowers D."/>
            <person name="Luo F."/>
            <person name="Wang Y."/>
            <person name="Xia P."/>
            <person name="Barry K."/>
            <person name="Daum C."/>
            <person name="Lipzen A."/>
            <person name="Yoshinaga Y."/>
            <person name="Schmutz J."/>
            <person name="Saski C."/>
            <person name="Vermerris W."/>
            <person name="Kresovich S."/>
        </authorList>
    </citation>
    <scope>NUCLEOTIDE SEQUENCE</scope>
</reference>
<accession>A0A921QW29</accession>
<proteinExistence type="predicted"/>
<reference evidence="1" key="1">
    <citation type="journal article" date="2019" name="BMC Genomics">
        <title>A new reference genome for Sorghum bicolor reveals high levels of sequence similarity between sweet and grain genotypes: implications for the genetics of sugar metabolism.</title>
        <authorList>
            <person name="Cooper E.A."/>
            <person name="Brenton Z.W."/>
            <person name="Flinn B.S."/>
            <person name="Jenkins J."/>
            <person name="Shu S."/>
            <person name="Flowers D."/>
            <person name="Luo F."/>
            <person name="Wang Y."/>
            <person name="Xia P."/>
            <person name="Barry K."/>
            <person name="Daum C."/>
            <person name="Lipzen A."/>
            <person name="Yoshinaga Y."/>
            <person name="Schmutz J."/>
            <person name="Saski C."/>
            <person name="Vermerris W."/>
            <person name="Kresovich S."/>
        </authorList>
    </citation>
    <scope>NUCLEOTIDE SEQUENCE</scope>
</reference>
<dbReference type="Proteomes" id="UP000807115">
    <property type="component" value="Chromosome 5"/>
</dbReference>